<dbReference type="SUPFAM" id="SSF56784">
    <property type="entry name" value="HAD-like"/>
    <property type="match status" value="1"/>
</dbReference>
<comment type="caution">
    <text evidence="1">The sequence shown here is derived from an EMBL/GenBank/DDBJ whole genome shotgun (WGS) entry which is preliminary data.</text>
</comment>
<keyword evidence="2" id="KW-1185">Reference proteome</keyword>
<reference evidence="2" key="1">
    <citation type="journal article" date="2023" name="Commun. Biol.">
        <title>Genome analysis of Parmales, the sister group of diatoms, reveals the evolutionary specialization of diatoms from phago-mixotrophs to photoautotrophs.</title>
        <authorList>
            <person name="Ban H."/>
            <person name="Sato S."/>
            <person name="Yoshikawa S."/>
            <person name="Yamada K."/>
            <person name="Nakamura Y."/>
            <person name="Ichinomiya M."/>
            <person name="Sato N."/>
            <person name="Blanc-Mathieu R."/>
            <person name="Endo H."/>
            <person name="Kuwata A."/>
            <person name="Ogata H."/>
        </authorList>
    </citation>
    <scope>NUCLEOTIDE SEQUENCE [LARGE SCALE GENOMIC DNA]</scope>
</reference>
<organism evidence="1 2">
    <name type="scientific">Triparma columacea</name>
    <dbReference type="NCBI Taxonomy" id="722753"/>
    <lineage>
        <taxon>Eukaryota</taxon>
        <taxon>Sar</taxon>
        <taxon>Stramenopiles</taxon>
        <taxon>Ochrophyta</taxon>
        <taxon>Bolidophyceae</taxon>
        <taxon>Parmales</taxon>
        <taxon>Triparmaceae</taxon>
        <taxon>Triparma</taxon>
    </lineage>
</organism>
<gene>
    <name evidence="1" type="ORF">TrCOL_g7906</name>
</gene>
<evidence type="ECO:0000313" key="2">
    <source>
        <dbReference type="Proteomes" id="UP001165065"/>
    </source>
</evidence>
<accession>A0A9W7LD26</accession>
<sequence>MECIADSTLFSPTGPAIKSSSLPPSTGPHNVVKLFCFDFDLTLAATHLYFELAQKYQPRSEADWITSYKSEYEGRPLDVFGGEERVRKLRVCLSGIRDAGAESFVVTKGVPGCVREALVCAGLGDYFVGVTDFNPKQLAVLALMNSRAERLRYDQAVLIDDDPRNFAGLYTPQSLLDGGWTSEMVALYGTPAVECSEERGWGKEGIGESGYCRVFRVEKDKHGIDEGDMERIRNMARETVGLGDK</sequence>
<dbReference type="OrthoDB" id="10302065at2759"/>
<dbReference type="AlphaFoldDB" id="A0A9W7LD26"/>
<dbReference type="EMBL" id="BRYA01000280">
    <property type="protein sequence ID" value="GMI46089.1"/>
    <property type="molecule type" value="Genomic_DNA"/>
</dbReference>
<name>A0A9W7LD26_9STRA</name>
<dbReference type="InterPro" id="IPR036412">
    <property type="entry name" value="HAD-like_sf"/>
</dbReference>
<dbReference type="Proteomes" id="UP001165065">
    <property type="component" value="Unassembled WGS sequence"/>
</dbReference>
<protein>
    <submittedName>
        <fullName evidence="1">Uncharacterized protein</fullName>
    </submittedName>
</protein>
<proteinExistence type="predicted"/>
<evidence type="ECO:0000313" key="1">
    <source>
        <dbReference type="EMBL" id="GMI46089.1"/>
    </source>
</evidence>